<dbReference type="PANTHER" id="PTHR43547">
    <property type="entry name" value="TWO-COMPONENT HISTIDINE KINASE"/>
    <property type="match status" value="1"/>
</dbReference>
<comment type="catalytic activity">
    <reaction evidence="1">
        <text>ATP + protein L-histidine = ADP + protein N-phospho-L-histidine.</text>
        <dbReference type="EC" id="2.7.13.3"/>
    </reaction>
</comment>
<dbReference type="CDD" id="cd00082">
    <property type="entry name" value="HisKA"/>
    <property type="match status" value="1"/>
</dbReference>
<dbReference type="SMART" id="SM00388">
    <property type="entry name" value="HisKA"/>
    <property type="match status" value="1"/>
</dbReference>
<accession>A0ABX8TJU3</accession>
<dbReference type="Proteomes" id="UP000824334">
    <property type="component" value="Chromosome"/>
</dbReference>
<dbReference type="Pfam" id="PF02518">
    <property type="entry name" value="HATPase_c"/>
    <property type="match status" value="1"/>
</dbReference>
<feature type="domain" description="Histidine kinase" evidence="5">
    <location>
        <begin position="77"/>
        <end position="293"/>
    </location>
</feature>
<dbReference type="PANTHER" id="PTHR43547:SF2">
    <property type="entry name" value="HYBRID SIGNAL TRANSDUCTION HISTIDINE KINASE C"/>
    <property type="match status" value="1"/>
</dbReference>
<evidence type="ECO:0000256" key="4">
    <source>
        <dbReference type="PROSITE-ProRule" id="PRU00169"/>
    </source>
</evidence>
<feature type="domain" description="Response regulatory" evidence="6">
    <location>
        <begin position="304"/>
        <end position="421"/>
    </location>
</feature>
<dbReference type="EMBL" id="CP080034">
    <property type="protein sequence ID" value="QYC10307.1"/>
    <property type="molecule type" value="Genomic_DNA"/>
</dbReference>
<dbReference type="InterPro" id="IPR001789">
    <property type="entry name" value="Sig_transdc_resp-reg_receiver"/>
</dbReference>
<dbReference type="InterPro" id="IPR005467">
    <property type="entry name" value="His_kinase_dom"/>
</dbReference>
<evidence type="ECO:0000256" key="1">
    <source>
        <dbReference type="ARBA" id="ARBA00000085"/>
    </source>
</evidence>
<feature type="modified residue" description="4-aspartylphosphate" evidence="4">
    <location>
        <position position="354"/>
    </location>
</feature>
<dbReference type="EC" id="2.7.13.3" evidence="2"/>
<dbReference type="InterPro" id="IPR003661">
    <property type="entry name" value="HisK_dim/P_dom"/>
</dbReference>
<protein>
    <recommendedName>
        <fullName evidence="2">histidine kinase</fullName>
        <ecNumber evidence="2">2.7.13.3</ecNumber>
    </recommendedName>
</protein>
<dbReference type="SMART" id="SM00387">
    <property type="entry name" value="HATPase_c"/>
    <property type="match status" value="1"/>
</dbReference>
<dbReference type="InterPro" id="IPR003594">
    <property type="entry name" value="HATPase_dom"/>
</dbReference>
<evidence type="ECO:0000259" key="6">
    <source>
        <dbReference type="PROSITE" id="PS50110"/>
    </source>
</evidence>
<dbReference type="PROSITE" id="PS50110">
    <property type="entry name" value="RESPONSE_REGULATORY"/>
    <property type="match status" value="1"/>
</dbReference>
<sequence length="436" mass="46375">MEIILLILVMALSGGLAGIRLWLKARGAAEKLRRANEGLEARVAERTLALTRALAAADAQQDRIAAADRAKAEFMLGLGRELRQPLNVIHGFAQLLRLNSVEPLSRKQSEAVGRIEAASSALIALADEVIDFAAVQSPNLTLSLQRVDLRLALRQVCDALSVDAEKAHVTLDCPPAAAGLGVIADPVRVRQILRRLIADAIRHTQPGGMVRTEIQRSYDEVVALVHDTGFEAASDRIETLFEPFNGVERDAPSGASLGMAAAQRLAEAMQGRIFAARRKDAGVTFTLRLPAVIPAPVNVPSKAVILYVEADLANVALMRQVLSVFGDPPLYVAPTGDEGLALAQALQPDVILLDTDLPGMDGFELKMRLDADPITRGLPVVALSASAAPDDIRRGQAAGFTAYLTKPLELQALTGALHDALNRRGLDGGPGVRSAA</sequence>
<reference evidence="7 8" key="1">
    <citation type="submission" date="2021-07" db="EMBL/GenBank/DDBJ databases">
        <title>Isolation and characterization of bacteria from a gold mining with a capacity of golden bioaccumulation.</title>
        <authorList>
            <person name="Yang X.J."/>
        </authorList>
    </citation>
    <scope>NUCLEOTIDE SEQUENCE [LARGE SCALE GENOMIC DNA]</scope>
    <source>
        <strain evidence="7 8">Au29</strain>
    </source>
</reference>
<gene>
    <name evidence="7" type="ORF">KWG56_17465</name>
</gene>
<dbReference type="SMART" id="SM00448">
    <property type="entry name" value="REC"/>
    <property type="match status" value="1"/>
</dbReference>
<organism evidence="7 8">
    <name type="scientific">Brevundimonas nasdae</name>
    <dbReference type="NCBI Taxonomy" id="172043"/>
    <lineage>
        <taxon>Bacteria</taxon>
        <taxon>Pseudomonadati</taxon>
        <taxon>Pseudomonadota</taxon>
        <taxon>Alphaproteobacteria</taxon>
        <taxon>Caulobacterales</taxon>
        <taxon>Caulobacteraceae</taxon>
        <taxon>Brevundimonas</taxon>
    </lineage>
</organism>
<evidence type="ECO:0000256" key="2">
    <source>
        <dbReference type="ARBA" id="ARBA00012438"/>
    </source>
</evidence>
<proteinExistence type="predicted"/>
<dbReference type="Pfam" id="PF00072">
    <property type="entry name" value="Response_reg"/>
    <property type="match status" value="1"/>
</dbReference>
<evidence type="ECO:0000313" key="8">
    <source>
        <dbReference type="Proteomes" id="UP000824334"/>
    </source>
</evidence>
<evidence type="ECO:0000313" key="7">
    <source>
        <dbReference type="EMBL" id="QYC10307.1"/>
    </source>
</evidence>
<dbReference type="RefSeq" id="WP_219353109.1">
    <property type="nucleotide sequence ID" value="NZ_CP080034.1"/>
</dbReference>
<evidence type="ECO:0000256" key="3">
    <source>
        <dbReference type="ARBA" id="ARBA00022553"/>
    </source>
</evidence>
<dbReference type="PROSITE" id="PS50109">
    <property type="entry name" value="HIS_KIN"/>
    <property type="match status" value="1"/>
</dbReference>
<keyword evidence="8" id="KW-1185">Reference proteome</keyword>
<evidence type="ECO:0000259" key="5">
    <source>
        <dbReference type="PROSITE" id="PS50109"/>
    </source>
</evidence>
<keyword evidence="3 4" id="KW-0597">Phosphoprotein</keyword>
<dbReference type="Pfam" id="PF00512">
    <property type="entry name" value="HisKA"/>
    <property type="match status" value="1"/>
</dbReference>
<name>A0ABX8TJU3_9CAUL</name>
<dbReference type="GeneID" id="94377083"/>